<proteinExistence type="inferred from homology"/>
<feature type="domain" description="Transposase putative helix-turn-helix" evidence="9">
    <location>
        <begin position="1"/>
        <end position="45"/>
    </location>
</feature>
<dbReference type="NCBIfam" id="NF040570">
    <property type="entry name" value="guided_TnpB"/>
    <property type="match status" value="1"/>
</dbReference>
<dbReference type="GO" id="GO:0006310">
    <property type="term" value="P:DNA recombination"/>
    <property type="evidence" value="ECO:0007669"/>
    <property type="project" value="UniProtKB-KW"/>
</dbReference>
<evidence type="ECO:0000259" key="8">
    <source>
        <dbReference type="Pfam" id="PF07282"/>
    </source>
</evidence>
<keyword evidence="2" id="KW-0815">Transposition</keyword>
<keyword evidence="5" id="KW-0238">DNA-binding</keyword>
<evidence type="ECO:0000259" key="9">
    <source>
        <dbReference type="Pfam" id="PF12323"/>
    </source>
</evidence>
<sequence length="389" mass="43799">MLRATKVRIYPTPEQAVFLNAQFGAVRFAYNKALHIKKQMYNRHGVSLSPRKALKPLLAVAKKPRKYSWLKEYDSIALQQAVINLDVAFSNFFNPKLKPRFPTFKSRHGRQSSYHCTSIKVLDGAIKIPKTSPIEANIHRQIIGELKSITLSRTPAGKYYASLLCDDGMEAPVKPSQITRVTGLDMGLSHYVIKSNGDKTPNPRHLINVSRNLRRKQKSLSRKKKGSANRRKARLQLVGVHERVANTRADFQHKLSRAIVDENQAIIVETLKAANMMKNRRQARAISDAGWYGFITKLEYKAAEKGVHLVKLAQWFASSKTCHCCGHKVPEMPLNKRIWQCPECGVEHDRDINAALNIRRKGILELQTAGLVVSAHGGQRKSVTQTVAA</sequence>
<dbReference type="NCBIfam" id="TIGR01766">
    <property type="entry name" value="IS200/IS605 family accessory protein TnpB-like domain"/>
    <property type="match status" value="1"/>
</dbReference>
<feature type="domain" description="Cas12f1-like TNB" evidence="8">
    <location>
        <begin position="291"/>
        <end position="358"/>
    </location>
</feature>
<organism evidence="10 11">
    <name type="scientific">Photorhabdus australis subsp. thailandensis</name>
    <dbReference type="NCBI Taxonomy" id="2805096"/>
    <lineage>
        <taxon>Bacteria</taxon>
        <taxon>Pseudomonadati</taxon>
        <taxon>Pseudomonadota</taxon>
        <taxon>Gammaproteobacteria</taxon>
        <taxon>Enterobacterales</taxon>
        <taxon>Morganellaceae</taxon>
        <taxon>Photorhabdus</taxon>
    </lineage>
</organism>
<evidence type="ECO:0000259" key="7">
    <source>
        <dbReference type="Pfam" id="PF01385"/>
    </source>
</evidence>
<keyword evidence="11" id="KW-1185">Reference proteome</keyword>
<dbReference type="AlphaFoldDB" id="A0A1C0U7L0"/>
<dbReference type="STRING" id="286156.Ppb6_00942"/>
<dbReference type="PATRIC" id="fig|286156.4.peg.1071"/>
<dbReference type="InterPro" id="IPR051491">
    <property type="entry name" value="Recombinase/Transposase-rel"/>
</dbReference>
<accession>A0A1C0U7L0</accession>
<keyword evidence="4" id="KW-0862">Zinc</keyword>
<dbReference type="Pfam" id="PF01385">
    <property type="entry name" value="OrfB_IS605"/>
    <property type="match status" value="1"/>
</dbReference>
<dbReference type="Proteomes" id="UP000093476">
    <property type="component" value="Unassembled WGS sequence"/>
</dbReference>
<feature type="domain" description="Probable transposase IS891/IS1136/IS1341" evidence="7">
    <location>
        <begin position="171"/>
        <end position="280"/>
    </location>
</feature>
<evidence type="ECO:0000256" key="3">
    <source>
        <dbReference type="ARBA" id="ARBA00022723"/>
    </source>
</evidence>
<dbReference type="GO" id="GO:0046872">
    <property type="term" value="F:metal ion binding"/>
    <property type="evidence" value="ECO:0007669"/>
    <property type="project" value="UniProtKB-KW"/>
</dbReference>
<evidence type="ECO:0000256" key="1">
    <source>
        <dbReference type="ARBA" id="ARBA00008761"/>
    </source>
</evidence>
<dbReference type="Pfam" id="PF12323">
    <property type="entry name" value="HTH_OrfB_IS605"/>
    <property type="match status" value="1"/>
</dbReference>
<evidence type="ECO:0000256" key="2">
    <source>
        <dbReference type="ARBA" id="ARBA00022578"/>
    </source>
</evidence>
<dbReference type="EMBL" id="LOMY01000030">
    <property type="protein sequence ID" value="OCQ53922.1"/>
    <property type="molecule type" value="Genomic_DNA"/>
</dbReference>
<evidence type="ECO:0000256" key="6">
    <source>
        <dbReference type="ARBA" id="ARBA00023172"/>
    </source>
</evidence>
<dbReference type="PANTHER" id="PTHR36172">
    <property type="match status" value="1"/>
</dbReference>
<comment type="caution">
    <text evidence="10">The sequence shown here is derived from an EMBL/GenBank/DDBJ whole genome shotgun (WGS) entry which is preliminary data.</text>
</comment>
<evidence type="ECO:0000256" key="5">
    <source>
        <dbReference type="ARBA" id="ARBA00023125"/>
    </source>
</evidence>
<name>A0A1C0U7L0_9GAMM</name>
<evidence type="ECO:0000256" key="4">
    <source>
        <dbReference type="ARBA" id="ARBA00022833"/>
    </source>
</evidence>
<dbReference type="GO" id="GO:0032196">
    <property type="term" value="P:transposition"/>
    <property type="evidence" value="ECO:0007669"/>
    <property type="project" value="UniProtKB-KW"/>
</dbReference>
<evidence type="ECO:0000313" key="10">
    <source>
        <dbReference type="EMBL" id="OCQ53922.1"/>
    </source>
</evidence>
<keyword evidence="6" id="KW-0233">DNA recombination</keyword>
<dbReference type="GO" id="GO:0003677">
    <property type="term" value="F:DNA binding"/>
    <property type="evidence" value="ECO:0007669"/>
    <property type="project" value="UniProtKB-KW"/>
</dbReference>
<comment type="similarity">
    <text evidence="1">In the C-terminal section; belongs to the transposase 35 family.</text>
</comment>
<evidence type="ECO:0000313" key="11">
    <source>
        <dbReference type="Proteomes" id="UP000093476"/>
    </source>
</evidence>
<protein>
    <submittedName>
        <fullName evidence="10">Putative transposase</fullName>
    </submittedName>
</protein>
<dbReference type="Pfam" id="PF07282">
    <property type="entry name" value="Cas12f1-like_TNB"/>
    <property type="match status" value="1"/>
</dbReference>
<dbReference type="RefSeq" id="WP_065822316.1">
    <property type="nucleotide sequence ID" value="NZ_CAWMQZ010000030.1"/>
</dbReference>
<gene>
    <name evidence="10" type="ORF">Ppb6_00942</name>
</gene>
<keyword evidence="3" id="KW-0479">Metal-binding</keyword>
<dbReference type="PANTHER" id="PTHR36172:SF1">
    <property type="entry name" value="RESOLVASE-RELATED"/>
    <property type="match status" value="1"/>
</dbReference>
<dbReference type="InterPro" id="IPR021027">
    <property type="entry name" value="Transposase_put_HTH"/>
</dbReference>
<dbReference type="InterPro" id="IPR010095">
    <property type="entry name" value="Cas12f1-like_TNB"/>
</dbReference>
<reference evidence="10 11" key="1">
    <citation type="submission" date="2015-12" db="EMBL/GenBank/DDBJ databases">
        <title>Genome comparisons provide insights into the role of secondary metabolites in the pathogenic phase of the Photorhabdus life cycle.</title>
        <authorList>
            <person name="Tobias N.J."/>
            <person name="Mishra B."/>
            <person name="Gupta D.K."/>
            <person name="Thines M."/>
            <person name="Stinear T.P."/>
            <person name="Bode H.B."/>
        </authorList>
    </citation>
    <scope>NUCLEOTIDE SEQUENCE [LARGE SCALE GENOMIC DNA]</scope>
    <source>
        <strain evidence="10 11">PB68.1</strain>
    </source>
</reference>
<dbReference type="InterPro" id="IPR001959">
    <property type="entry name" value="Transposase"/>
</dbReference>